<dbReference type="Proteomes" id="UP000054248">
    <property type="component" value="Unassembled WGS sequence"/>
</dbReference>
<evidence type="ECO:0000313" key="1">
    <source>
        <dbReference type="EMBL" id="KIO15333.1"/>
    </source>
</evidence>
<accession>A0A0C3K1R2</accession>
<proteinExistence type="predicted"/>
<dbReference type="HOGENOM" id="CLU_2623800_0_0_1"/>
<evidence type="ECO:0000313" key="2">
    <source>
        <dbReference type="Proteomes" id="UP000054248"/>
    </source>
</evidence>
<gene>
    <name evidence="1" type="ORF">M407DRAFT_35117</name>
</gene>
<dbReference type="AlphaFoldDB" id="A0A0C3K1R2"/>
<sequence length="78" mass="8607">MRLNFGANWLRTAASLARKLTGRREVIIWSVLAMNLNQKALEKPVERSSPPTCDSKLLMKLSENTALSLSASLSYTVG</sequence>
<reference evidence="1 2" key="1">
    <citation type="submission" date="2014-04" db="EMBL/GenBank/DDBJ databases">
        <authorList>
            <consortium name="DOE Joint Genome Institute"/>
            <person name="Kuo A."/>
            <person name="Girlanda M."/>
            <person name="Perotto S."/>
            <person name="Kohler A."/>
            <person name="Nagy L.G."/>
            <person name="Floudas D."/>
            <person name="Copeland A."/>
            <person name="Barry K.W."/>
            <person name="Cichocki N."/>
            <person name="Veneault-Fourrey C."/>
            <person name="LaButti K."/>
            <person name="Lindquist E.A."/>
            <person name="Lipzen A."/>
            <person name="Lundell T."/>
            <person name="Morin E."/>
            <person name="Murat C."/>
            <person name="Sun H."/>
            <person name="Tunlid A."/>
            <person name="Henrissat B."/>
            <person name="Grigoriev I.V."/>
            <person name="Hibbett D.S."/>
            <person name="Martin F."/>
            <person name="Nordberg H.P."/>
            <person name="Cantor M.N."/>
            <person name="Hua S.X."/>
        </authorList>
    </citation>
    <scope>NUCLEOTIDE SEQUENCE [LARGE SCALE GENOMIC DNA]</scope>
    <source>
        <strain evidence="1 2">MUT 4182</strain>
    </source>
</reference>
<dbReference type="EMBL" id="KN824203">
    <property type="protein sequence ID" value="KIO15333.1"/>
    <property type="molecule type" value="Genomic_DNA"/>
</dbReference>
<reference evidence="2" key="2">
    <citation type="submission" date="2015-01" db="EMBL/GenBank/DDBJ databases">
        <title>Evolutionary Origins and Diversification of the Mycorrhizal Mutualists.</title>
        <authorList>
            <consortium name="DOE Joint Genome Institute"/>
            <consortium name="Mycorrhizal Genomics Consortium"/>
            <person name="Kohler A."/>
            <person name="Kuo A."/>
            <person name="Nagy L.G."/>
            <person name="Floudas D."/>
            <person name="Copeland A."/>
            <person name="Barry K.W."/>
            <person name="Cichocki N."/>
            <person name="Veneault-Fourrey C."/>
            <person name="LaButti K."/>
            <person name="Lindquist E.A."/>
            <person name="Lipzen A."/>
            <person name="Lundell T."/>
            <person name="Morin E."/>
            <person name="Murat C."/>
            <person name="Riley R."/>
            <person name="Ohm R."/>
            <person name="Sun H."/>
            <person name="Tunlid A."/>
            <person name="Henrissat B."/>
            <person name="Grigoriev I.V."/>
            <person name="Hibbett D.S."/>
            <person name="Martin F."/>
        </authorList>
    </citation>
    <scope>NUCLEOTIDE SEQUENCE [LARGE SCALE GENOMIC DNA]</scope>
    <source>
        <strain evidence="2">MUT 4182</strain>
    </source>
</reference>
<protein>
    <submittedName>
        <fullName evidence="1">Uncharacterized protein</fullName>
    </submittedName>
</protein>
<keyword evidence="2" id="KW-1185">Reference proteome</keyword>
<organism evidence="1 2">
    <name type="scientific">Tulasnella calospora MUT 4182</name>
    <dbReference type="NCBI Taxonomy" id="1051891"/>
    <lineage>
        <taxon>Eukaryota</taxon>
        <taxon>Fungi</taxon>
        <taxon>Dikarya</taxon>
        <taxon>Basidiomycota</taxon>
        <taxon>Agaricomycotina</taxon>
        <taxon>Agaricomycetes</taxon>
        <taxon>Cantharellales</taxon>
        <taxon>Tulasnellaceae</taxon>
        <taxon>Tulasnella</taxon>
    </lineage>
</organism>
<name>A0A0C3K1R2_9AGAM</name>